<proteinExistence type="predicted"/>
<reference evidence="2" key="1">
    <citation type="submission" date="2020-10" db="EMBL/GenBank/DDBJ databases">
        <authorList>
            <person name="Gilroy R."/>
        </authorList>
    </citation>
    <scope>NUCLEOTIDE SEQUENCE</scope>
    <source>
        <strain evidence="2">18911</strain>
    </source>
</reference>
<dbReference type="Proteomes" id="UP000824094">
    <property type="component" value="Unassembled WGS sequence"/>
</dbReference>
<keyword evidence="1" id="KW-0472">Membrane</keyword>
<evidence type="ECO:0000313" key="2">
    <source>
        <dbReference type="EMBL" id="HIU60845.1"/>
    </source>
</evidence>
<keyword evidence="1" id="KW-0812">Transmembrane</keyword>
<name>A0A9D1SI56_9FIRM</name>
<evidence type="ECO:0000256" key="1">
    <source>
        <dbReference type="SAM" id="Phobius"/>
    </source>
</evidence>
<organism evidence="2 3">
    <name type="scientific">Candidatus Stercoripulliclostridium merdigallinarum</name>
    <dbReference type="NCBI Taxonomy" id="2840951"/>
    <lineage>
        <taxon>Bacteria</taxon>
        <taxon>Bacillati</taxon>
        <taxon>Bacillota</taxon>
        <taxon>Clostridia</taxon>
        <taxon>Eubacteriales</taxon>
        <taxon>Candidatus Stercoripulliclostridium</taxon>
    </lineage>
</organism>
<feature type="transmembrane region" description="Helical" evidence="1">
    <location>
        <begin position="33"/>
        <end position="53"/>
    </location>
</feature>
<gene>
    <name evidence="2" type="ORF">IAB05_05585</name>
</gene>
<dbReference type="AlphaFoldDB" id="A0A9D1SI56"/>
<comment type="caution">
    <text evidence="2">The sequence shown here is derived from an EMBL/GenBank/DDBJ whole genome shotgun (WGS) entry which is preliminary data.</text>
</comment>
<accession>A0A9D1SI56</accession>
<protein>
    <submittedName>
        <fullName evidence="2">Uncharacterized protein</fullName>
    </submittedName>
</protein>
<sequence>MDYSPYYLKNYLKSDRTVGEKPKYNKPKRGRGAIKFIAFVLVVCLVIFAVDAFTDGSIYKTIAGIVNPKSGKYYILIASEHQSETEAVASATLIRANGGAGYIIYENEVYSVALATYLEEEDAAVVQTKNQGTVIKEVEKKYSLFPDVSGFSDRCIALLDESTEKLYSVANAYSSKSLSAGSVLNEVTAIRNEFFNLKSDLLDAGQSGDTDRLISVVDQCFSAVEAVLTGGYSSTELESVLRYVTTLFAYCAR</sequence>
<dbReference type="EMBL" id="DVNF01000162">
    <property type="protein sequence ID" value="HIU60845.1"/>
    <property type="molecule type" value="Genomic_DNA"/>
</dbReference>
<reference evidence="2" key="2">
    <citation type="journal article" date="2021" name="PeerJ">
        <title>Extensive microbial diversity within the chicken gut microbiome revealed by metagenomics and culture.</title>
        <authorList>
            <person name="Gilroy R."/>
            <person name="Ravi A."/>
            <person name="Getino M."/>
            <person name="Pursley I."/>
            <person name="Horton D.L."/>
            <person name="Alikhan N.F."/>
            <person name="Baker D."/>
            <person name="Gharbi K."/>
            <person name="Hall N."/>
            <person name="Watson M."/>
            <person name="Adriaenssens E.M."/>
            <person name="Foster-Nyarko E."/>
            <person name="Jarju S."/>
            <person name="Secka A."/>
            <person name="Antonio M."/>
            <person name="Oren A."/>
            <person name="Chaudhuri R.R."/>
            <person name="La Ragione R."/>
            <person name="Hildebrand F."/>
            <person name="Pallen M.J."/>
        </authorList>
    </citation>
    <scope>NUCLEOTIDE SEQUENCE</scope>
    <source>
        <strain evidence="2">18911</strain>
    </source>
</reference>
<keyword evidence="1" id="KW-1133">Transmembrane helix</keyword>
<evidence type="ECO:0000313" key="3">
    <source>
        <dbReference type="Proteomes" id="UP000824094"/>
    </source>
</evidence>